<sequence length="174" mass="19605">MEMILIFPTASKIPIDLYELPYDVEDAVPRSSQNIIIDLNAEDSPEIGYPIIELDLNQFFEDDDEARSDSSVEEDIDQQANGGEGNNVQEIFNEFDDVNGQAVETRQGNVQGRKKKTLTNAERWAVYHALLEKSGLMDSDKDNGQDGIEAVLEFDLRKRVYTEDGEDKGKNGEE</sequence>
<organism evidence="2 3">
    <name type="scientific">Striga asiatica</name>
    <name type="common">Asiatic witchweed</name>
    <name type="synonym">Buchnera asiatica</name>
    <dbReference type="NCBI Taxonomy" id="4170"/>
    <lineage>
        <taxon>Eukaryota</taxon>
        <taxon>Viridiplantae</taxon>
        <taxon>Streptophyta</taxon>
        <taxon>Embryophyta</taxon>
        <taxon>Tracheophyta</taxon>
        <taxon>Spermatophyta</taxon>
        <taxon>Magnoliopsida</taxon>
        <taxon>eudicotyledons</taxon>
        <taxon>Gunneridae</taxon>
        <taxon>Pentapetalae</taxon>
        <taxon>asterids</taxon>
        <taxon>lamiids</taxon>
        <taxon>Lamiales</taxon>
        <taxon>Orobanchaceae</taxon>
        <taxon>Buchnereae</taxon>
        <taxon>Striga</taxon>
    </lineage>
</organism>
<dbReference type="EMBL" id="BKCP01005627">
    <property type="protein sequence ID" value="GER39374.1"/>
    <property type="molecule type" value="Genomic_DNA"/>
</dbReference>
<protein>
    <submittedName>
        <fullName evidence="2">BAH domain</fullName>
    </submittedName>
</protein>
<proteinExistence type="predicted"/>
<keyword evidence="3" id="KW-1185">Reference proteome</keyword>
<gene>
    <name evidence="2" type="ORF">STAS_15986</name>
</gene>
<dbReference type="AlphaFoldDB" id="A0A5A7Q2W6"/>
<evidence type="ECO:0000256" key="1">
    <source>
        <dbReference type="SAM" id="MobiDB-lite"/>
    </source>
</evidence>
<name>A0A5A7Q2W6_STRAF</name>
<evidence type="ECO:0000313" key="2">
    <source>
        <dbReference type="EMBL" id="GER39374.1"/>
    </source>
</evidence>
<accession>A0A5A7Q2W6</accession>
<feature type="region of interest" description="Disordered" evidence="1">
    <location>
        <begin position="64"/>
        <end position="87"/>
    </location>
</feature>
<dbReference type="Proteomes" id="UP000325081">
    <property type="component" value="Unassembled WGS sequence"/>
</dbReference>
<feature type="compositionally biased region" description="Acidic residues" evidence="1">
    <location>
        <begin position="64"/>
        <end position="77"/>
    </location>
</feature>
<feature type="compositionally biased region" description="Polar residues" evidence="1">
    <location>
        <begin position="78"/>
        <end position="87"/>
    </location>
</feature>
<evidence type="ECO:0000313" key="3">
    <source>
        <dbReference type="Proteomes" id="UP000325081"/>
    </source>
</evidence>
<reference evidence="3" key="1">
    <citation type="journal article" date="2019" name="Curr. Biol.">
        <title>Genome Sequence of Striga asiatica Provides Insight into the Evolution of Plant Parasitism.</title>
        <authorList>
            <person name="Yoshida S."/>
            <person name="Kim S."/>
            <person name="Wafula E.K."/>
            <person name="Tanskanen J."/>
            <person name="Kim Y.M."/>
            <person name="Honaas L."/>
            <person name="Yang Z."/>
            <person name="Spallek T."/>
            <person name="Conn C.E."/>
            <person name="Ichihashi Y."/>
            <person name="Cheong K."/>
            <person name="Cui S."/>
            <person name="Der J.P."/>
            <person name="Gundlach H."/>
            <person name="Jiao Y."/>
            <person name="Hori C."/>
            <person name="Ishida J.K."/>
            <person name="Kasahara H."/>
            <person name="Kiba T."/>
            <person name="Kim M.S."/>
            <person name="Koo N."/>
            <person name="Laohavisit A."/>
            <person name="Lee Y.H."/>
            <person name="Lumba S."/>
            <person name="McCourt P."/>
            <person name="Mortimer J.C."/>
            <person name="Mutuku J.M."/>
            <person name="Nomura T."/>
            <person name="Sasaki-Sekimoto Y."/>
            <person name="Seto Y."/>
            <person name="Wang Y."/>
            <person name="Wakatake T."/>
            <person name="Sakakibara H."/>
            <person name="Demura T."/>
            <person name="Yamaguchi S."/>
            <person name="Yoneyama K."/>
            <person name="Manabe R.I."/>
            <person name="Nelson D.C."/>
            <person name="Schulman A.H."/>
            <person name="Timko M.P."/>
            <person name="dePamphilis C.W."/>
            <person name="Choi D."/>
            <person name="Shirasu K."/>
        </authorList>
    </citation>
    <scope>NUCLEOTIDE SEQUENCE [LARGE SCALE GENOMIC DNA]</scope>
    <source>
        <strain evidence="3">cv. UVA1</strain>
    </source>
</reference>
<comment type="caution">
    <text evidence="2">The sequence shown here is derived from an EMBL/GenBank/DDBJ whole genome shotgun (WGS) entry which is preliminary data.</text>
</comment>